<dbReference type="Pfam" id="PF13602">
    <property type="entry name" value="ADH_zinc_N_2"/>
    <property type="match status" value="1"/>
</dbReference>
<dbReference type="InterPro" id="IPR000212">
    <property type="entry name" value="DNA_helicase_UvrD/REP"/>
</dbReference>
<dbReference type="GO" id="GO:0043138">
    <property type="term" value="F:3'-5' DNA helicase activity"/>
    <property type="evidence" value="ECO:0007669"/>
    <property type="project" value="UniProtKB-EC"/>
</dbReference>
<keyword evidence="3 9" id="KW-0347">Helicase</keyword>
<dbReference type="Gene3D" id="3.40.50.720">
    <property type="entry name" value="NAD(P)-binding Rossmann-like Domain"/>
    <property type="match status" value="1"/>
</dbReference>
<proteinExistence type="predicted"/>
<evidence type="ECO:0000256" key="7">
    <source>
        <dbReference type="ARBA" id="ARBA00034808"/>
    </source>
</evidence>
<evidence type="ECO:0000256" key="10">
    <source>
        <dbReference type="SAM" id="SignalP"/>
    </source>
</evidence>
<evidence type="ECO:0000256" key="9">
    <source>
        <dbReference type="PROSITE-ProRule" id="PRU00560"/>
    </source>
</evidence>
<evidence type="ECO:0000259" key="11">
    <source>
        <dbReference type="PROSITE" id="PS51198"/>
    </source>
</evidence>
<dbReference type="GO" id="GO:0016787">
    <property type="term" value="F:hydrolase activity"/>
    <property type="evidence" value="ECO:0007669"/>
    <property type="project" value="UniProtKB-UniRule"/>
</dbReference>
<keyword evidence="13" id="KW-1185">Reference proteome</keyword>
<dbReference type="InterPro" id="IPR014016">
    <property type="entry name" value="UvrD-like_ATP-bd"/>
</dbReference>
<name>A0ABD3P480_9STRA</name>
<dbReference type="InterPro" id="IPR014017">
    <property type="entry name" value="DNA_helicase_UvrD-like_C"/>
</dbReference>
<keyword evidence="5" id="KW-0413">Isomerase</keyword>
<dbReference type="InterPro" id="IPR027417">
    <property type="entry name" value="P-loop_NTPase"/>
</dbReference>
<comment type="catalytic activity">
    <reaction evidence="6">
        <text>Couples ATP hydrolysis with the unwinding of duplex DNA by translocating in the 3'-5' direction.</text>
        <dbReference type="EC" id="5.6.2.4"/>
    </reaction>
</comment>
<dbReference type="SUPFAM" id="SSF52540">
    <property type="entry name" value="P-loop containing nucleoside triphosphate hydrolases"/>
    <property type="match status" value="1"/>
</dbReference>
<sequence>MMQLPILIAIGLAFDALAFSDSIIQQSARRSVDSQRCSNIIASNYMSSLSRKFTSHLSRSINSKASMSTRLHYSDETSHRLDIAKAWSNVIDEYIKLQEGRAEIVDEVVDQVSEDLIQTEEVIEDYQVNNDDDLLENNYVNADENTISVRAAVSVKEDASAWPIEDINEAIEGNQMNRADASVDSNEFIADDNTLSDREDTLAWPTEESFSYDVDDNTNSSDERRQQRIQALNSFNRAAKSRQLQQTTHKQLFQMQDAVQQEQQARNKPTPLKLDLPYNDPSQLHAIQSNAPAILLSSGPGTGKSHVLSLRIAYLLRMQLDYQTDKKTSIDNNHHLPSSTLSSTPDSMVILSFTNRDASRLKEAALNILFPNNVHDPCTEEWREQTSKQLWSGTMHVFALAILRKYGYSAATPLRVLPARAMRNRVSQCLRVLLNGGEDGQKVNEDADLNELRVRHLQALDDVGQSRFILFQNIVRCIDLWKEALLIPSTCCGDDLEESADGKHQVMIDEQEETQLKNDCVKLAMRLGTPKSSALLALDVFPSYQAKHAVAGTADPSDLAGMAYRLLLTNTEALYLLRAKLKHIIVDEYQDVSVSQHALLRLVVRGKTDDDCCSSKLSTGQSQRKRYPILMDTQTSSRRVTLKKRPRANTSLNQNYNVPNLFVAGDTKQSIYGWRAAAPSLTVDGFRRDYPQGVVASLGTCYRLPKDILEASSMLLDKDEDCIATSYDVSPAAANKVASSLDFDSLSNNSSSAVKTNVRLGESLLLSRGLQKLDSTVLIHGLWDLREEYKYIATTIRRRSKERRKAFISAMNDVDGDLFTDQHQLDFTDVAVMVRSSSQMELLKEALMACGVPFVVAGNNDESIDSDKTKSALIERSQVKGLNTIPMKPAVLMTMHRSKGEEFDDVYLCGWSEGSFPHPDAVSSNLIHEERRLGYVAMTRARQRVVITHSLMSRTLHYSKDGSKKYVTCQVQPSRFLYELVPSKKKVDGILDYTESEDEPFLNDSAGTVWNRNAGVKEFVAGRNVPDFFQKSYQQPSGSVDRRRDLRLHTTRSIKSTTSKSNRHDGGVINHNTEFVLGDIVIVENKKHKLHGKIGTVTKVSKCFVFFNDHETKQIVRMKPSFLQIASDTDAVPQVESMVVQNEAYALTNDEANRLQSSLTKLSVQQLKNRLRKHKLPVTTIRTMSVEPIHETMRCVLIAAHGNDIDKLIYMRSDFPKPIRKKCEVLIKVHACSLAPGDIRVMTGHCDYFQEPPNFPFIPGGDISDKVINYQNECWWEDKGLLWRGPFDLIVDLAVGKEAWKKARTSKLLTRHGRFLAFTADNPLLEIHNFRQTITAVGPMMWRGFWTRLSPFTPTYTCLGDWLEPKVGRLAEVGKLVNDGMKVVLDPVSPLAFTEEDVRRGFDVMKQRHARGKIIVLIED</sequence>
<feature type="binding site" evidence="9">
    <location>
        <begin position="298"/>
        <end position="305"/>
    </location>
    <ligand>
        <name>ATP</name>
        <dbReference type="ChEBI" id="CHEBI:30616"/>
    </ligand>
</feature>
<gene>
    <name evidence="12" type="ORF">ACHAWO_003727</name>
</gene>
<evidence type="ECO:0000256" key="1">
    <source>
        <dbReference type="ARBA" id="ARBA00022741"/>
    </source>
</evidence>
<protein>
    <recommendedName>
        <fullName evidence="7">DNA 3'-5' helicase</fullName>
        <ecNumber evidence="7">5.6.2.4</ecNumber>
    </recommendedName>
</protein>
<organism evidence="12 13">
    <name type="scientific">Cyclotella atomus</name>
    <dbReference type="NCBI Taxonomy" id="382360"/>
    <lineage>
        <taxon>Eukaryota</taxon>
        <taxon>Sar</taxon>
        <taxon>Stramenopiles</taxon>
        <taxon>Ochrophyta</taxon>
        <taxon>Bacillariophyta</taxon>
        <taxon>Coscinodiscophyceae</taxon>
        <taxon>Thalassiosirophycidae</taxon>
        <taxon>Stephanodiscales</taxon>
        <taxon>Stephanodiscaceae</taxon>
        <taxon>Cyclotella</taxon>
    </lineage>
</organism>
<dbReference type="Proteomes" id="UP001530400">
    <property type="component" value="Unassembled WGS sequence"/>
</dbReference>
<keyword evidence="2 9" id="KW-0378">Hydrolase</keyword>
<accession>A0ABD3P480</accession>
<dbReference type="EC" id="5.6.2.4" evidence="7"/>
<evidence type="ECO:0000256" key="6">
    <source>
        <dbReference type="ARBA" id="ARBA00034617"/>
    </source>
</evidence>
<dbReference type="Pfam" id="PF00580">
    <property type="entry name" value="UvrD-helicase"/>
    <property type="match status" value="1"/>
</dbReference>
<dbReference type="EMBL" id="JALLPJ020000810">
    <property type="protein sequence ID" value="KAL3782354.1"/>
    <property type="molecule type" value="Genomic_DNA"/>
</dbReference>
<dbReference type="PROSITE" id="PS51198">
    <property type="entry name" value="UVRD_HELICASE_ATP_BIND"/>
    <property type="match status" value="1"/>
</dbReference>
<comment type="caution">
    <text evidence="12">The sequence shown here is derived from an EMBL/GenBank/DDBJ whole genome shotgun (WGS) entry which is preliminary data.</text>
</comment>
<evidence type="ECO:0000256" key="2">
    <source>
        <dbReference type="ARBA" id="ARBA00022801"/>
    </source>
</evidence>
<dbReference type="Gene3D" id="3.90.180.10">
    <property type="entry name" value="Medium-chain alcohol dehydrogenases, catalytic domain"/>
    <property type="match status" value="2"/>
</dbReference>
<feature type="chain" id="PRO_5044884177" description="DNA 3'-5' helicase" evidence="10">
    <location>
        <begin position="21"/>
        <end position="1420"/>
    </location>
</feature>
<dbReference type="PANTHER" id="PTHR11070:SF2">
    <property type="entry name" value="ATP-DEPENDENT DNA HELICASE SRS2"/>
    <property type="match status" value="1"/>
</dbReference>
<evidence type="ECO:0000256" key="5">
    <source>
        <dbReference type="ARBA" id="ARBA00023235"/>
    </source>
</evidence>
<feature type="signal peptide" evidence="10">
    <location>
        <begin position="1"/>
        <end position="20"/>
    </location>
</feature>
<evidence type="ECO:0000256" key="8">
    <source>
        <dbReference type="ARBA" id="ARBA00048988"/>
    </source>
</evidence>
<dbReference type="PANTHER" id="PTHR11070">
    <property type="entry name" value="UVRD / RECB / PCRA DNA HELICASE FAMILY MEMBER"/>
    <property type="match status" value="1"/>
</dbReference>
<dbReference type="InterPro" id="IPR011032">
    <property type="entry name" value="GroES-like_sf"/>
</dbReference>
<keyword evidence="4 9" id="KW-0067">ATP-binding</keyword>
<dbReference type="Pfam" id="PF13361">
    <property type="entry name" value="UvrD_C"/>
    <property type="match status" value="1"/>
</dbReference>
<keyword evidence="1 9" id="KW-0547">Nucleotide-binding</keyword>
<evidence type="ECO:0000313" key="13">
    <source>
        <dbReference type="Proteomes" id="UP001530400"/>
    </source>
</evidence>
<dbReference type="GO" id="GO:0005524">
    <property type="term" value="F:ATP binding"/>
    <property type="evidence" value="ECO:0007669"/>
    <property type="project" value="UniProtKB-UniRule"/>
</dbReference>
<evidence type="ECO:0000313" key="12">
    <source>
        <dbReference type="EMBL" id="KAL3782354.1"/>
    </source>
</evidence>
<comment type="catalytic activity">
    <reaction evidence="8">
        <text>ATP + H2O = ADP + phosphate + H(+)</text>
        <dbReference type="Rhea" id="RHEA:13065"/>
        <dbReference type="ChEBI" id="CHEBI:15377"/>
        <dbReference type="ChEBI" id="CHEBI:15378"/>
        <dbReference type="ChEBI" id="CHEBI:30616"/>
        <dbReference type="ChEBI" id="CHEBI:43474"/>
        <dbReference type="ChEBI" id="CHEBI:456216"/>
        <dbReference type="EC" id="5.6.2.4"/>
    </reaction>
</comment>
<dbReference type="Gene3D" id="3.40.50.300">
    <property type="entry name" value="P-loop containing nucleotide triphosphate hydrolases"/>
    <property type="match status" value="3"/>
</dbReference>
<evidence type="ECO:0000256" key="3">
    <source>
        <dbReference type="ARBA" id="ARBA00022806"/>
    </source>
</evidence>
<reference evidence="12 13" key="1">
    <citation type="submission" date="2024-10" db="EMBL/GenBank/DDBJ databases">
        <title>Updated reference genomes for cyclostephanoid diatoms.</title>
        <authorList>
            <person name="Roberts W.R."/>
            <person name="Alverson A.J."/>
        </authorList>
    </citation>
    <scope>NUCLEOTIDE SEQUENCE [LARGE SCALE GENOMIC DNA]</scope>
    <source>
        <strain evidence="12 13">AJA010-31</strain>
    </source>
</reference>
<keyword evidence="10" id="KW-0732">Signal</keyword>
<feature type="domain" description="UvrD-like helicase ATP-binding" evidence="11">
    <location>
        <begin position="277"/>
        <end position="705"/>
    </location>
</feature>
<evidence type="ECO:0000256" key="4">
    <source>
        <dbReference type="ARBA" id="ARBA00022840"/>
    </source>
</evidence>
<dbReference type="SUPFAM" id="SSF50129">
    <property type="entry name" value="GroES-like"/>
    <property type="match status" value="1"/>
</dbReference>